<feature type="transmembrane region" description="Helical" evidence="1">
    <location>
        <begin position="361"/>
        <end position="382"/>
    </location>
</feature>
<reference evidence="3" key="2">
    <citation type="submission" date="2021-09" db="EMBL/GenBank/DDBJ databases">
        <authorList>
            <person name="Jia N."/>
            <person name="Wang J."/>
            <person name="Shi W."/>
            <person name="Du L."/>
            <person name="Sun Y."/>
            <person name="Zhan W."/>
            <person name="Jiang J."/>
            <person name="Wang Q."/>
            <person name="Zhang B."/>
            <person name="Ji P."/>
            <person name="Sakyi L.B."/>
            <person name="Cui X."/>
            <person name="Yuan T."/>
            <person name="Jiang B."/>
            <person name="Yang W."/>
            <person name="Lam T.T.-Y."/>
            <person name="Chang Q."/>
            <person name="Ding S."/>
            <person name="Wang X."/>
            <person name="Zhu J."/>
            <person name="Ruan X."/>
            <person name="Zhao L."/>
            <person name="Wei J."/>
            <person name="Que T."/>
            <person name="Du C."/>
            <person name="Cheng J."/>
            <person name="Dai P."/>
            <person name="Han X."/>
            <person name="Huang E."/>
            <person name="Gao Y."/>
            <person name="Liu J."/>
            <person name="Shao H."/>
            <person name="Ye R."/>
            <person name="Li L."/>
            <person name="Wei W."/>
            <person name="Wang X."/>
            <person name="Wang C."/>
            <person name="Huo Q."/>
            <person name="Li W."/>
            <person name="Guo W."/>
            <person name="Chen H."/>
            <person name="Chen S."/>
            <person name="Zhou L."/>
            <person name="Zhou L."/>
            <person name="Ni X."/>
            <person name="Tian J."/>
            <person name="Zhou Y."/>
            <person name="Sheng Y."/>
            <person name="Liu T."/>
            <person name="Pan Y."/>
            <person name="Xia L."/>
            <person name="Li J."/>
            <person name="Zhao F."/>
            <person name="Cao W."/>
        </authorList>
    </citation>
    <scope>NUCLEOTIDE SEQUENCE</scope>
    <source>
        <strain evidence="3">Rmic-2018</strain>
        <tissue evidence="3">Larvae</tissue>
    </source>
</reference>
<dbReference type="AlphaFoldDB" id="A0A9J6D0K5"/>
<comment type="caution">
    <text evidence="3">The sequence shown here is derived from an EMBL/GenBank/DDBJ whole genome shotgun (WGS) entry which is preliminary data.</text>
</comment>
<evidence type="ECO:0000256" key="2">
    <source>
        <dbReference type="SAM" id="SignalP"/>
    </source>
</evidence>
<feature type="chain" id="PRO_5039905918" evidence="2">
    <location>
        <begin position="27"/>
        <end position="607"/>
    </location>
</feature>
<keyword evidence="1" id="KW-0812">Transmembrane</keyword>
<accession>A0A9J6D0K5</accession>
<gene>
    <name evidence="3" type="ORF">HPB51_027280</name>
</gene>
<protein>
    <submittedName>
        <fullName evidence="3">Uncharacterized protein</fullName>
    </submittedName>
</protein>
<feature type="signal peptide" evidence="2">
    <location>
        <begin position="1"/>
        <end position="26"/>
    </location>
</feature>
<dbReference type="EMBL" id="JABSTU010003910">
    <property type="protein sequence ID" value="KAH7964482.1"/>
    <property type="molecule type" value="Genomic_DNA"/>
</dbReference>
<evidence type="ECO:0000313" key="3">
    <source>
        <dbReference type="EMBL" id="KAH7964482.1"/>
    </source>
</evidence>
<keyword evidence="2" id="KW-0732">Signal</keyword>
<evidence type="ECO:0000256" key="1">
    <source>
        <dbReference type="SAM" id="Phobius"/>
    </source>
</evidence>
<keyword evidence="1" id="KW-0472">Membrane</keyword>
<feature type="transmembrane region" description="Helical" evidence="1">
    <location>
        <begin position="335"/>
        <end position="355"/>
    </location>
</feature>
<reference evidence="3" key="1">
    <citation type="journal article" date="2020" name="Cell">
        <title>Large-Scale Comparative Analyses of Tick Genomes Elucidate Their Genetic Diversity and Vector Capacities.</title>
        <authorList>
            <consortium name="Tick Genome and Microbiome Consortium (TIGMIC)"/>
            <person name="Jia N."/>
            <person name="Wang J."/>
            <person name="Shi W."/>
            <person name="Du L."/>
            <person name="Sun Y."/>
            <person name="Zhan W."/>
            <person name="Jiang J.F."/>
            <person name="Wang Q."/>
            <person name="Zhang B."/>
            <person name="Ji P."/>
            <person name="Bell-Sakyi L."/>
            <person name="Cui X.M."/>
            <person name="Yuan T.T."/>
            <person name="Jiang B.G."/>
            <person name="Yang W.F."/>
            <person name="Lam T.T."/>
            <person name="Chang Q.C."/>
            <person name="Ding S.J."/>
            <person name="Wang X.J."/>
            <person name="Zhu J.G."/>
            <person name="Ruan X.D."/>
            <person name="Zhao L."/>
            <person name="Wei J.T."/>
            <person name="Ye R.Z."/>
            <person name="Que T.C."/>
            <person name="Du C.H."/>
            <person name="Zhou Y.H."/>
            <person name="Cheng J.X."/>
            <person name="Dai P.F."/>
            <person name="Guo W.B."/>
            <person name="Han X.H."/>
            <person name="Huang E.J."/>
            <person name="Li L.F."/>
            <person name="Wei W."/>
            <person name="Gao Y.C."/>
            <person name="Liu J.Z."/>
            <person name="Shao H.Z."/>
            <person name="Wang X."/>
            <person name="Wang C.C."/>
            <person name="Yang T.C."/>
            <person name="Huo Q.B."/>
            <person name="Li W."/>
            <person name="Chen H.Y."/>
            <person name="Chen S.E."/>
            <person name="Zhou L.G."/>
            <person name="Ni X.B."/>
            <person name="Tian J.H."/>
            <person name="Sheng Y."/>
            <person name="Liu T."/>
            <person name="Pan Y.S."/>
            <person name="Xia L.Y."/>
            <person name="Li J."/>
            <person name="Zhao F."/>
            <person name="Cao W.C."/>
        </authorList>
    </citation>
    <scope>NUCLEOTIDE SEQUENCE</scope>
    <source>
        <strain evidence="3">Rmic-2018</strain>
    </source>
</reference>
<feature type="transmembrane region" description="Helical" evidence="1">
    <location>
        <begin position="304"/>
        <end position="323"/>
    </location>
</feature>
<evidence type="ECO:0000313" key="4">
    <source>
        <dbReference type="Proteomes" id="UP000821866"/>
    </source>
</evidence>
<dbReference type="Proteomes" id="UP000821866">
    <property type="component" value="Unassembled WGS sequence"/>
</dbReference>
<name>A0A9J6D0K5_RHIMP</name>
<keyword evidence="1" id="KW-1133">Transmembrane helix</keyword>
<sequence>MANAALATLTTVVLVALHFSPYAARGVHWERQATATLSSLSTKKADVMVVYATQWKQTHASFARLLEGTVTTWRLPHSGIGTYFQKNRMEAKRTVVVYAELISDFKDMDLTLQSAKRTMICASWLYAAFYPLNLTNAKNIYLTLSPCQVSGVLELKGADIKNAVWPLTSSVSHNPSTEEILSNLRIDSPKGKRLSGERLTVGCVVNAFYGDGWHSCDHPSLVFILDCLDQTNVSIYVQYLNTFRGVRRGTRYNSWDILFLSAKLDAEIVLDADIPHFEMVQETFYSRLNDNRAVTLSEVVYHSWPLFASTLALLLVVALVLATMEDCQLPPLVRIADSVTLLLASVLATSAPLPGNVSRRMIAGMALYYLWFLAILPLSSYFRSELTSKVTIKAPGDRIDTLQKLEDALDRHEVAPCATVNTAMEKELRHNTSSAASLISKLQAAFKREDPKDLVRHNITGCLRCAMRRDRVCYETLAHQCEFRYHVREVRVFKEHYRSHLSGFRMHKGLALYRPLRRFFNAIREGQVLRDEHSDCSQLHAADPVQFDLVGFFVQFWIIQALLCCVVFLAETLVYRCLQRTHFPFVRAAENKERVFQSVPRKDFVER</sequence>
<feature type="transmembrane region" description="Helical" evidence="1">
    <location>
        <begin position="549"/>
        <end position="570"/>
    </location>
</feature>
<keyword evidence="4" id="KW-1185">Reference proteome</keyword>
<organism evidence="3 4">
    <name type="scientific">Rhipicephalus microplus</name>
    <name type="common">Cattle tick</name>
    <name type="synonym">Boophilus microplus</name>
    <dbReference type="NCBI Taxonomy" id="6941"/>
    <lineage>
        <taxon>Eukaryota</taxon>
        <taxon>Metazoa</taxon>
        <taxon>Ecdysozoa</taxon>
        <taxon>Arthropoda</taxon>
        <taxon>Chelicerata</taxon>
        <taxon>Arachnida</taxon>
        <taxon>Acari</taxon>
        <taxon>Parasitiformes</taxon>
        <taxon>Ixodida</taxon>
        <taxon>Ixodoidea</taxon>
        <taxon>Ixodidae</taxon>
        <taxon>Rhipicephalinae</taxon>
        <taxon>Rhipicephalus</taxon>
        <taxon>Boophilus</taxon>
    </lineage>
</organism>
<proteinExistence type="predicted"/>